<evidence type="ECO:0000259" key="2">
    <source>
        <dbReference type="PROSITE" id="PS50828"/>
    </source>
</evidence>
<evidence type="ECO:0000313" key="4">
    <source>
        <dbReference type="Proteomes" id="UP000320231"/>
    </source>
</evidence>
<dbReference type="SMART" id="SM00463">
    <property type="entry name" value="SMR"/>
    <property type="match status" value="1"/>
</dbReference>
<dbReference type="PANTHER" id="PTHR35562">
    <property type="entry name" value="DNA ENDONUCLEASE SMRA-RELATED"/>
    <property type="match status" value="1"/>
</dbReference>
<name>A0A455U784_9GAMM</name>
<dbReference type="EMBL" id="AP019514">
    <property type="protein sequence ID" value="BBI61982.1"/>
    <property type="molecule type" value="Genomic_DNA"/>
</dbReference>
<dbReference type="NCBIfam" id="NF033154">
    <property type="entry name" value="endonuc_SmrA"/>
    <property type="match status" value="1"/>
</dbReference>
<dbReference type="GO" id="GO:0004520">
    <property type="term" value="F:DNA endonuclease activity"/>
    <property type="evidence" value="ECO:0007669"/>
    <property type="project" value="TreeGrafter"/>
</dbReference>
<dbReference type="Pfam" id="PF01713">
    <property type="entry name" value="Smr"/>
    <property type="match status" value="1"/>
</dbReference>
<dbReference type="SUPFAM" id="SSF160443">
    <property type="entry name" value="SMR domain-like"/>
    <property type="match status" value="1"/>
</dbReference>
<keyword evidence="3" id="KW-0378">Hydrolase</keyword>
<accession>A0A455U784</accession>
<organism evidence="3 4">
    <name type="scientific">Vreelandella sulfidaeris</name>
    <dbReference type="NCBI Taxonomy" id="115553"/>
    <lineage>
        <taxon>Bacteria</taxon>
        <taxon>Pseudomonadati</taxon>
        <taxon>Pseudomonadota</taxon>
        <taxon>Gammaproteobacteria</taxon>
        <taxon>Oceanospirillales</taxon>
        <taxon>Halomonadaceae</taxon>
        <taxon>Vreelandella</taxon>
    </lineage>
</organism>
<dbReference type="PANTHER" id="PTHR35562:SF2">
    <property type="entry name" value="DNA ENDONUCLEASE SMRA-RELATED"/>
    <property type="match status" value="1"/>
</dbReference>
<dbReference type="InterPro" id="IPR047688">
    <property type="entry name" value="Endonuc_SmrA"/>
</dbReference>
<keyword evidence="3" id="KW-0540">Nuclease</keyword>
<dbReference type="Gene3D" id="3.30.1370.110">
    <property type="match status" value="1"/>
</dbReference>
<dbReference type="Proteomes" id="UP000320231">
    <property type="component" value="Chromosome"/>
</dbReference>
<dbReference type="InterPro" id="IPR036063">
    <property type="entry name" value="Smr_dom_sf"/>
</dbReference>
<feature type="domain" description="Smr" evidence="2">
    <location>
        <begin position="149"/>
        <end position="230"/>
    </location>
</feature>
<dbReference type="PROSITE" id="PS50828">
    <property type="entry name" value="SMR"/>
    <property type="match status" value="1"/>
</dbReference>
<dbReference type="KEGG" id="hsr:HSBAA_32880"/>
<dbReference type="AlphaFoldDB" id="A0A455U784"/>
<evidence type="ECO:0000313" key="3">
    <source>
        <dbReference type="EMBL" id="BBI61982.1"/>
    </source>
</evidence>
<gene>
    <name evidence="3" type="ORF">HSBAA_32880</name>
</gene>
<dbReference type="InterPro" id="IPR002625">
    <property type="entry name" value="Smr_dom"/>
</dbReference>
<sequence>MAGQIGNDKLMLSIYLSSLSKVLEQSTYAKHTGLLGYVCKIGGHKTQPEELAMNQPLRDDMDFGALIGDVEPLPPNNRADPGANRKSPSEAQLARREWAEEEMGARNFLSDDFVDLLPPFDPMEYRREGIQQGVVDKLKHGGYSVQSQLHLLRRPLSECRRMLFPFIQEAYAHDLRSVLIVHGRGREIDSPANVLRSYLAKWLSQFEEVQAYVSAQPSEGGLGATWVMLRKSDRAKANNRERQQKRRG</sequence>
<feature type="region of interest" description="Disordered" evidence="1">
    <location>
        <begin position="71"/>
        <end position="96"/>
    </location>
</feature>
<protein>
    <submittedName>
        <fullName evidence="3">DNA endonuclease SmrA</fullName>
    </submittedName>
</protein>
<evidence type="ECO:0000256" key="1">
    <source>
        <dbReference type="SAM" id="MobiDB-lite"/>
    </source>
</evidence>
<reference evidence="3 4" key="1">
    <citation type="journal article" date="2019" name="Microbiol. Resour. Announc.">
        <title>Complete Genome Sequence of Halomonas sulfidaeris Strain Esulfide1 Isolated from a Metal Sulfide Rock at a Depth of 2,200 Meters, Obtained Using Nanopore Sequencing.</title>
        <authorList>
            <person name="Saito M."/>
            <person name="Nishigata A."/>
            <person name="Galipon J."/>
            <person name="Arakawa K."/>
        </authorList>
    </citation>
    <scope>NUCLEOTIDE SEQUENCE [LARGE SCALE GENOMIC DNA]</scope>
    <source>
        <strain evidence="3 4">ATCC BAA-803</strain>
    </source>
</reference>
<keyword evidence="3" id="KW-0255">Endonuclease</keyword>
<proteinExistence type="predicted"/>